<comment type="similarity">
    <text evidence="2">Belongs to the histone deacetylase family. HD type 2 subfamily.</text>
</comment>
<evidence type="ECO:0000256" key="5">
    <source>
        <dbReference type="ARBA" id="ARBA00048287"/>
    </source>
</evidence>
<organism evidence="7">
    <name type="scientific">Lepeophtheirus salmonis</name>
    <name type="common">Salmon louse</name>
    <name type="synonym">Caligus salmonis</name>
    <dbReference type="NCBI Taxonomy" id="72036"/>
    <lineage>
        <taxon>Eukaryota</taxon>
        <taxon>Metazoa</taxon>
        <taxon>Ecdysozoa</taxon>
        <taxon>Arthropoda</taxon>
        <taxon>Crustacea</taxon>
        <taxon>Multicrustacea</taxon>
        <taxon>Hexanauplia</taxon>
        <taxon>Copepoda</taxon>
        <taxon>Siphonostomatoida</taxon>
        <taxon>Caligidae</taxon>
        <taxon>Lepeophtheirus</taxon>
    </lineage>
</organism>
<proteinExistence type="inferred from homology"/>
<dbReference type="GO" id="GO:0040029">
    <property type="term" value="P:epigenetic regulation of gene expression"/>
    <property type="evidence" value="ECO:0007669"/>
    <property type="project" value="TreeGrafter"/>
</dbReference>
<dbReference type="AlphaFoldDB" id="A0A0K2SVU9"/>
<evidence type="ECO:0000256" key="1">
    <source>
        <dbReference type="ARBA" id="ARBA00004123"/>
    </source>
</evidence>
<dbReference type="FunFam" id="3.40.800.20:FF:000005">
    <property type="entry name" value="histone deacetylase 6"/>
    <property type="match status" value="1"/>
</dbReference>
<dbReference type="InterPro" id="IPR023801">
    <property type="entry name" value="His_deacetylse_dom"/>
</dbReference>
<dbReference type="OrthoDB" id="424012at2759"/>
<evidence type="ECO:0000259" key="6">
    <source>
        <dbReference type="Pfam" id="PF00850"/>
    </source>
</evidence>
<comment type="subcellular location">
    <subcellularLocation>
        <location evidence="1">Nucleus</location>
    </subcellularLocation>
</comment>
<keyword evidence="3" id="KW-0378">Hydrolase</keyword>
<sequence>MSSLRDIMAKGRSKKNNKDVFQLPEDPYEGAYSVKSLPQSLSVGYVHDSIFDLHYNPWDEDHIEKPERLIRIMERLKETRLLERCKQIPSRIAEEHEILEVHDESLIQLLKSSSQLNSSQEFKNFASKSFYSVFLNKDTYKVALTAAGSGLALSDALYSNEINSGIALIRPPGHHSMKKECNGFCILNNAALVAKSLLKKQGINKILIVDIDVHHGQGTQRTFIDNPNVLYFSIHRYEYGNYWPHLRESNFTELGEGNGRGFNLNVPLNEIGMGDSEYISILHRILLPVAYEFQPDYVIVSGGYDAAIGCPEGEMSVSPAFYGHLIKSLHALSMGRLLVILEGGYFIESLAEGVAMTLRAILGAPCVPLSLKSWKLSPSCVESILNVYTYSKAYWKQLNWMGKYNETNLKEDKLEHCFVPNIDYLYERGTSDVVTPEGFEIREDYYTLGPEKLKYFNDVISEERLRYSPFWEMDTIKVNYVYDEIMMKHSNLDDSSHPECPNRIKNIFEMHDEFGLLKNMNKIQTERRITNEEILLVHGDDHIKDLYELAQISSQEDREAFADQFESIFFNSHSHDCAHFAAGAFLDLIDSVLLPQDYERERKGGIAMIRPPGHHAEPEEFMGFSILNNVAIGAAYAKKKYGLKRILIFDWDVHHGNGIQKAFYDDPSVLYISIHRFDGGSFFPCKDDAGINFVGKGDGEGFNVNIPWDGPGVGDPEYLAAFFQIVMPIAYEFEPELVLVSAGFDAAINDPLGHCKVSPQMYGHMTHHLSKLANGKVILALEGGYNLTSISLSMVMCTKALMGHPLPMPNTSKSLSERDTLTMQKVIEQHKKFWGCLSYLSQKIPNTPDITIPDNLAISMGSLSLRSSILTDGIEYVPSEYGFHYSSSFVNTMSSSPSTMKSATSCSSSNNN</sequence>
<feature type="domain" description="Histone deacetylase" evidence="6">
    <location>
        <begin position="497"/>
        <end position="801"/>
    </location>
</feature>
<dbReference type="InterPro" id="IPR037138">
    <property type="entry name" value="His_deacetylse_dom_sf"/>
</dbReference>
<evidence type="ECO:0000313" key="7">
    <source>
        <dbReference type="EMBL" id="CDW17844.1"/>
    </source>
</evidence>
<dbReference type="GO" id="GO:0141221">
    <property type="term" value="F:histone deacetylase activity, hydrolytic mechanism"/>
    <property type="evidence" value="ECO:0007669"/>
    <property type="project" value="UniProtKB-EC"/>
</dbReference>
<dbReference type="InterPro" id="IPR000286">
    <property type="entry name" value="HDACs"/>
</dbReference>
<dbReference type="Pfam" id="PF00850">
    <property type="entry name" value="Hist_deacetyl"/>
    <property type="match status" value="2"/>
</dbReference>
<comment type="catalytic activity">
    <reaction evidence="5">
        <text>N(6)-acetyl-L-lysyl-[histone] + H2O = L-lysyl-[histone] + acetate</text>
        <dbReference type="Rhea" id="RHEA:58196"/>
        <dbReference type="Rhea" id="RHEA-COMP:9845"/>
        <dbReference type="Rhea" id="RHEA-COMP:11338"/>
        <dbReference type="ChEBI" id="CHEBI:15377"/>
        <dbReference type="ChEBI" id="CHEBI:29969"/>
        <dbReference type="ChEBI" id="CHEBI:30089"/>
        <dbReference type="ChEBI" id="CHEBI:61930"/>
        <dbReference type="EC" id="3.5.1.98"/>
    </reaction>
</comment>
<feature type="domain" description="Histone deacetylase" evidence="6">
    <location>
        <begin position="62"/>
        <end position="360"/>
    </location>
</feature>
<evidence type="ECO:0000256" key="4">
    <source>
        <dbReference type="ARBA" id="ARBA00023242"/>
    </source>
</evidence>
<dbReference type="InterPro" id="IPR023696">
    <property type="entry name" value="Ureohydrolase_dom_sf"/>
</dbReference>
<dbReference type="PANTHER" id="PTHR10625:SF38">
    <property type="entry name" value="HISTONE DEACETYLASE 6, ISOFORM G"/>
    <property type="match status" value="1"/>
</dbReference>
<dbReference type="SUPFAM" id="SSF52768">
    <property type="entry name" value="Arginase/deacetylase"/>
    <property type="match status" value="2"/>
</dbReference>
<keyword evidence="4" id="KW-0539">Nucleus</keyword>
<dbReference type="PRINTS" id="PR01270">
    <property type="entry name" value="HDASUPER"/>
</dbReference>
<evidence type="ECO:0000256" key="3">
    <source>
        <dbReference type="ARBA" id="ARBA00022801"/>
    </source>
</evidence>
<dbReference type="GO" id="GO:0000118">
    <property type="term" value="C:histone deacetylase complex"/>
    <property type="evidence" value="ECO:0007669"/>
    <property type="project" value="TreeGrafter"/>
</dbReference>
<name>A0A0K2SVU9_LEPSM</name>
<dbReference type="Gene3D" id="3.40.800.20">
    <property type="entry name" value="Histone deacetylase domain"/>
    <property type="match status" value="2"/>
</dbReference>
<evidence type="ECO:0000256" key="2">
    <source>
        <dbReference type="ARBA" id="ARBA00007738"/>
    </source>
</evidence>
<accession>A0A0K2SVU9</accession>
<dbReference type="EMBL" id="HACA01000483">
    <property type="protein sequence ID" value="CDW17844.1"/>
    <property type="molecule type" value="Transcribed_RNA"/>
</dbReference>
<reference evidence="7" key="1">
    <citation type="submission" date="2014-05" db="EMBL/GenBank/DDBJ databases">
        <authorList>
            <person name="Chronopoulou M."/>
        </authorList>
    </citation>
    <scope>NUCLEOTIDE SEQUENCE</scope>
    <source>
        <tissue evidence="7">Whole organism</tissue>
    </source>
</reference>
<protein>
    <submittedName>
        <fullName evidence="7">Histone deacetylase 6like [Musca domestica]</fullName>
    </submittedName>
</protein>
<dbReference type="PANTHER" id="PTHR10625">
    <property type="entry name" value="HISTONE DEACETYLASE HDAC1-RELATED"/>
    <property type="match status" value="1"/>
</dbReference>